<keyword evidence="1" id="KW-0812">Transmembrane</keyword>
<dbReference type="AlphaFoldDB" id="A0A6J8CZH4"/>
<reference evidence="2 3" key="1">
    <citation type="submission" date="2020-06" db="EMBL/GenBank/DDBJ databases">
        <authorList>
            <person name="Li R."/>
            <person name="Bekaert M."/>
        </authorList>
    </citation>
    <scope>NUCLEOTIDE SEQUENCE [LARGE SCALE GENOMIC DNA]</scope>
    <source>
        <strain evidence="3">wild</strain>
    </source>
</reference>
<keyword evidence="1" id="KW-0472">Membrane</keyword>
<proteinExistence type="predicted"/>
<evidence type="ECO:0000256" key="1">
    <source>
        <dbReference type="SAM" id="Phobius"/>
    </source>
</evidence>
<evidence type="ECO:0000313" key="2">
    <source>
        <dbReference type="EMBL" id="CAC5400951.1"/>
    </source>
</evidence>
<organism evidence="2 3">
    <name type="scientific">Mytilus coruscus</name>
    <name type="common">Sea mussel</name>
    <dbReference type="NCBI Taxonomy" id="42192"/>
    <lineage>
        <taxon>Eukaryota</taxon>
        <taxon>Metazoa</taxon>
        <taxon>Spiralia</taxon>
        <taxon>Lophotrochozoa</taxon>
        <taxon>Mollusca</taxon>
        <taxon>Bivalvia</taxon>
        <taxon>Autobranchia</taxon>
        <taxon>Pteriomorphia</taxon>
        <taxon>Mytilida</taxon>
        <taxon>Mytiloidea</taxon>
        <taxon>Mytilidae</taxon>
        <taxon>Mytilinae</taxon>
        <taxon>Mytilus</taxon>
    </lineage>
</organism>
<keyword evidence="1" id="KW-1133">Transmembrane helix</keyword>
<sequence length="340" mass="39355">MSYEDIMEMAFRKKVSTLKHHTILHRRCFQQTAVCWMLKTKPVIFGEDVELFCNYNKTSNHSCDECTKRWHLYLASDFKLLSFNGFPSEISKYNTTESPDGFGLVIKNFSEQDLTGSYRCSYGFENDRKTLDIGNDYECYPMNNTLDSRYSFNDHTILTMGVDFKEVHPYPNCTTSFNSKDITSRVITKSELIQLFYKVTFTLTLNIKDYGFCKGDLHMTCLIGSKQLDPIKTTFDECFDNKNQWAIIASLIACVSIIAIMCIVICRNKRCRNKLKDALPCTKSTRETDSNEMTDFVDEKNKSGEKSYMRNQTKRTTEAMIVTNIQDCDLLECQDLSEMT</sequence>
<dbReference type="OrthoDB" id="6164888at2759"/>
<dbReference type="Proteomes" id="UP000507470">
    <property type="component" value="Unassembled WGS sequence"/>
</dbReference>
<feature type="transmembrane region" description="Helical" evidence="1">
    <location>
        <begin position="245"/>
        <end position="266"/>
    </location>
</feature>
<evidence type="ECO:0000313" key="3">
    <source>
        <dbReference type="Proteomes" id="UP000507470"/>
    </source>
</evidence>
<dbReference type="EMBL" id="CACVKT020006353">
    <property type="protein sequence ID" value="CAC5400951.1"/>
    <property type="molecule type" value="Genomic_DNA"/>
</dbReference>
<gene>
    <name evidence="2" type="ORF">MCOR_35091</name>
</gene>
<keyword evidence="3" id="KW-1185">Reference proteome</keyword>
<protein>
    <submittedName>
        <fullName evidence="2">Uncharacterized protein</fullName>
    </submittedName>
</protein>
<name>A0A6J8CZH4_MYTCO</name>
<accession>A0A6J8CZH4</accession>